<reference evidence="14" key="2">
    <citation type="submission" date="2021-01" db="EMBL/GenBank/DDBJ databases">
        <authorList>
            <person name="Hahn C.R."/>
            <person name="Youssef N.H."/>
            <person name="Elshahed M."/>
        </authorList>
    </citation>
    <scope>NUCLEOTIDE SEQUENCE</scope>
    <source>
        <strain evidence="14">Zod_Metabat.24</strain>
    </source>
</reference>
<gene>
    <name evidence="14" type="ORF">JW984_04525</name>
</gene>
<evidence type="ECO:0000256" key="7">
    <source>
        <dbReference type="ARBA" id="ARBA00023239"/>
    </source>
</evidence>
<comment type="similarity">
    <text evidence="3 12">Belongs to the lyase 1 family. Adenylosuccinate lyase subfamily.</text>
</comment>
<evidence type="ECO:0000313" key="15">
    <source>
        <dbReference type="Proteomes" id="UP000809273"/>
    </source>
</evidence>
<reference evidence="14" key="1">
    <citation type="journal article" date="2021" name="Environ. Microbiol.">
        <title>Genomic characterization of three novel Desulfobacterota classes expand the metabolic and phylogenetic diversity of the phylum.</title>
        <authorList>
            <person name="Murphy C.L."/>
            <person name="Biggerstaff J."/>
            <person name="Eichhorn A."/>
            <person name="Ewing E."/>
            <person name="Shahan R."/>
            <person name="Soriano D."/>
            <person name="Stewart S."/>
            <person name="VanMol K."/>
            <person name="Walker R."/>
            <person name="Walters P."/>
            <person name="Elshahed M.S."/>
            <person name="Youssef N.H."/>
        </authorList>
    </citation>
    <scope>NUCLEOTIDE SEQUENCE</scope>
    <source>
        <strain evidence="14">Zod_Metabat.24</strain>
    </source>
</reference>
<dbReference type="Pfam" id="PF10397">
    <property type="entry name" value="ADSL_C"/>
    <property type="match status" value="1"/>
</dbReference>
<comment type="pathway">
    <text evidence="2 12">Purine metabolism; AMP biosynthesis via de novo pathway; AMP from IMP: step 2/2.</text>
</comment>
<dbReference type="EMBL" id="JAFGIX010000023">
    <property type="protein sequence ID" value="MBN1572444.1"/>
    <property type="molecule type" value="Genomic_DNA"/>
</dbReference>
<comment type="catalytic activity">
    <reaction evidence="8">
        <text>(2S)-2-[5-amino-1-(5-phospho-beta-D-ribosyl)imidazole-4-carboxamido]succinate = 5-amino-1-(5-phospho-beta-D-ribosyl)imidazole-4-carboxamide + fumarate</text>
        <dbReference type="Rhea" id="RHEA:23920"/>
        <dbReference type="ChEBI" id="CHEBI:29806"/>
        <dbReference type="ChEBI" id="CHEBI:58443"/>
        <dbReference type="ChEBI" id="CHEBI:58475"/>
        <dbReference type="EC" id="4.3.2.2"/>
    </reaction>
    <physiologicalReaction direction="left-to-right" evidence="8">
        <dbReference type="Rhea" id="RHEA:23921"/>
    </physiologicalReaction>
</comment>
<dbReference type="Gene3D" id="1.10.275.10">
    <property type="entry name" value="Fumarase/aspartase (N-terminal domain)"/>
    <property type="match status" value="1"/>
</dbReference>
<proteinExistence type="inferred from homology"/>
<evidence type="ECO:0000256" key="6">
    <source>
        <dbReference type="ARBA" id="ARBA00022755"/>
    </source>
</evidence>
<dbReference type="NCBIfam" id="TIGR00928">
    <property type="entry name" value="purB"/>
    <property type="match status" value="1"/>
</dbReference>
<dbReference type="InterPro" id="IPR020557">
    <property type="entry name" value="Fumarate_lyase_CS"/>
</dbReference>
<dbReference type="PRINTS" id="PR00145">
    <property type="entry name" value="ARGSUCLYASE"/>
</dbReference>
<dbReference type="InterPro" id="IPR004769">
    <property type="entry name" value="Pur_lyase"/>
</dbReference>
<dbReference type="CDD" id="cd01360">
    <property type="entry name" value="Adenylsuccinate_lyase_1"/>
    <property type="match status" value="1"/>
</dbReference>
<accession>A0A9D8KE72</accession>
<keyword evidence="6 12" id="KW-0658">Purine biosynthesis</keyword>
<dbReference type="InterPro" id="IPR022761">
    <property type="entry name" value="Fumarate_lyase_N"/>
</dbReference>
<organism evidence="14 15">
    <name type="scientific">Candidatus Zymogenus saltonus</name>
    <dbReference type="NCBI Taxonomy" id="2844893"/>
    <lineage>
        <taxon>Bacteria</taxon>
        <taxon>Deltaproteobacteria</taxon>
        <taxon>Candidatus Zymogenia</taxon>
        <taxon>Candidatus Zymogeniales</taxon>
        <taxon>Candidatus Zymogenaceae</taxon>
        <taxon>Candidatus Zymogenus</taxon>
    </lineage>
</organism>
<feature type="domain" description="Adenylosuccinate lyase C-terminal" evidence="13">
    <location>
        <begin position="349"/>
        <end position="429"/>
    </location>
</feature>
<dbReference type="GO" id="GO:0070626">
    <property type="term" value="F:(S)-2-(5-amino-1-(5-phospho-D-ribosyl)imidazole-4-carboxamido) succinate lyase (fumarate-forming) activity"/>
    <property type="evidence" value="ECO:0007669"/>
    <property type="project" value="TreeGrafter"/>
</dbReference>
<evidence type="ECO:0000256" key="11">
    <source>
        <dbReference type="NCBIfam" id="TIGR00928"/>
    </source>
</evidence>
<keyword evidence="7 12" id="KW-0456">Lyase</keyword>
<dbReference type="Gene3D" id="1.20.200.10">
    <property type="entry name" value="Fumarase/aspartase (Central domain)"/>
    <property type="match status" value="1"/>
</dbReference>
<dbReference type="GO" id="GO:0044208">
    <property type="term" value="P:'de novo' AMP biosynthetic process"/>
    <property type="evidence" value="ECO:0007669"/>
    <property type="project" value="TreeGrafter"/>
</dbReference>
<dbReference type="GO" id="GO:0005829">
    <property type="term" value="C:cytosol"/>
    <property type="evidence" value="ECO:0007669"/>
    <property type="project" value="TreeGrafter"/>
</dbReference>
<dbReference type="InterPro" id="IPR000362">
    <property type="entry name" value="Fumarate_lyase_fam"/>
</dbReference>
<evidence type="ECO:0000256" key="2">
    <source>
        <dbReference type="ARBA" id="ARBA00004734"/>
    </source>
</evidence>
<evidence type="ECO:0000256" key="1">
    <source>
        <dbReference type="ARBA" id="ARBA00004706"/>
    </source>
</evidence>
<dbReference type="SUPFAM" id="SSF48557">
    <property type="entry name" value="L-aspartase-like"/>
    <property type="match status" value="1"/>
</dbReference>
<evidence type="ECO:0000256" key="10">
    <source>
        <dbReference type="ARBA" id="ARBA00049115"/>
    </source>
</evidence>
<evidence type="ECO:0000256" key="9">
    <source>
        <dbReference type="ARBA" id="ARBA00030717"/>
    </source>
</evidence>
<evidence type="ECO:0000256" key="4">
    <source>
        <dbReference type="ARBA" id="ARBA00012339"/>
    </source>
</evidence>
<dbReference type="InterPro" id="IPR019468">
    <property type="entry name" value="AdenyloSucc_lyase_C"/>
</dbReference>
<sequence length="431" mass="49065">MIERYTRPEMGIIWEPKRKFETWLQIEIAACEAQAEMGKIPAEDLKAIVEKARFDIEGIDKIEAVTKHDVIAFLTNVAEYVGPSSRFIHMGLTSSDILDTSLALLLKEASDILIGDIDKLLEVLKRRAFEFKETVMIGRSHGVHAEPISFGHKLAVWYDEMRRNKERMLAAKETISCGKLSGAVGTFANIEPELEERVMEKLGLTPAPASTQVVQRDRHAQFFTTLAIIASSVEKFAIEIRHLQRTEVLEAMEYFSPGQKGSSAMPHKRNPILTENVTGLARLVRSNSLAAMENVPLWHERDISHSSVERVIAPDSTILLDFMLTRITGVIDKLVVFPDRMRENLESTGGLVYSQRLLLKLIDSGMTREEAYEVVQSMAKRAWEGKARFIDLVKVDDKIKERLKTEDIEDVFDPRFYVRHTDFIFNRVFSQ</sequence>
<dbReference type="FunFam" id="1.10.40.30:FF:000007">
    <property type="entry name" value="Adenylosuccinate lyase"/>
    <property type="match status" value="1"/>
</dbReference>
<evidence type="ECO:0000256" key="5">
    <source>
        <dbReference type="ARBA" id="ARBA00017058"/>
    </source>
</evidence>
<name>A0A9D8KE72_9DELT</name>
<comment type="caution">
    <text evidence="14">The sequence shown here is derived from an EMBL/GenBank/DDBJ whole genome shotgun (WGS) entry which is preliminary data.</text>
</comment>
<protein>
    <recommendedName>
        <fullName evidence="5 11">Adenylosuccinate lyase</fullName>
        <shortName evidence="12">ASL</shortName>
        <ecNumber evidence="4 11">4.3.2.2</ecNumber>
    </recommendedName>
    <alternativeName>
        <fullName evidence="9 12">Adenylosuccinase</fullName>
    </alternativeName>
</protein>
<dbReference type="AlphaFoldDB" id="A0A9D8KE72"/>
<dbReference type="EC" id="4.3.2.2" evidence="4 11"/>
<dbReference type="FunFam" id="1.20.200.10:FF:000008">
    <property type="entry name" value="Adenylosuccinate lyase"/>
    <property type="match status" value="1"/>
</dbReference>
<comment type="catalytic activity">
    <reaction evidence="10">
        <text>N(6)-(1,2-dicarboxyethyl)-AMP = fumarate + AMP</text>
        <dbReference type="Rhea" id="RHEA:16853"/>
        <dbReference type="ChEBI" id="CHEBI:29806"/>
        <dbReference type="ChEBI" id="CHEBI:57567"/>
        <dbReference type="ChEBI" id="CHEBI:456215"/>
        <dbReference type="EC" id="4.3.2.2"/>
    </reaction>
    <physiologicalReaction direction="left-to-right" evidence="10">
        <dbReference type="Rhea" id="RHEA:16854"/>
    </physiologicalReaction>
</comment>
<evidence type="ECO:0000256" key="12">
    <source>
        <dbReference type="RuleBase" id="RU361172"/>
    </source>
</evidence>
<dbReference type="SMART" id="SM00998">
    <property type="entry name" value="ADSL_C"/>
    <property type="match status" value="1"/>
</dbReference>
<dbReference type="GO" id="GO:0004018">
    <property type="term" value="F:N6-(1,2-dicarboxyethyl)AMP AMP-lyase (fumarate-forming) activity"/>
    <property type="evidence" value="ECO:0007669"/>
    <property type="project" value="UniProtKB-UniRule"/>
</dbReference>
<dbReference type="PRINTS" id="PR00149">
    <property type="entry name" value="FUMRATELYASE"/>
</dbReference>
<dbReference type="PROSITE" id="PS00163">
    <property type="entry name" value="FUMARATE_LYASES"/>
    <property type="match status" value="1"/>
</dbReference>
<evidence type="ECO:0000313" key="14">
    <source>
        <dbReference type="EMBL" id="MBN1572444.1"/>
    </source>
</evidence>
<dbReference type="Gene3D" id="1.10.40.30">
    <property type="entry name" value="Fumarase/aspartase (C-terminal domain)"/>
    <property type="match status" value="1"/>
</dbReference>
<dbReference type="FunFam" id="1.10.275.10:FF:000006">
    <property type="entry name" value="Adenylosuccinate lyase"/>
    <property type="match status" value="1"/>
</dbReference>
<dbReference type="Proteomes" id="UP000809273">
    <property type="component" value="Unassembled WGS sequence"/>
</dbReference>
<evidence type="ECO:0000259" key="13">
    <source>
        <dbReference type="SMART" id="SM00998"/>
    </source>
</evidence>
<evidence type="ECO:0000256" key="8">
    <source>
        <dbReference type="ARBA" id="ARBA00024477"/>
    </source>
</evidence>
<evidence type="ECO:0000256" key="3">
    <source>
        <dbReference type="ARBA" id="ARBA00008273"/>
    </source>
</evidence>
<dbReference type="InterPro" id="IPR008948">
    <property type="entry name" value="L-Aspartase-like"/>
</dbReference>
<dbReference type="Pfam" id="PF00206">
    <property type="entry name" value="Lyase_1"/>
    <property type="match status" value="1"/>
</dbReference>
<dbReference type="PANTHER" id="PTHR43172">
    <property type="entry name" value="ADENYLOSUCCINATE LYASE"/>
    <property type="match status" value="1"/>
</dbReference>
<dbReference type="InterPro" id="IPR024083">
    <property type="entry name" value="Fumarase/histidase_N"/>
</dbReference>
<dbReference type="PANTHER" id="PTHR43172:SF1">
    <property type="entry name" value="ADENYLOSUCCINATE LYASE"/>
    <property type="match status" value="1"/>
</dbReference>
<comment type="pathway">
    <text evidence="1 12">Purine metabolism; IMP biosynthesis via de novo pathway; 5-amino-1-(5-phospho-D-ribosyl)imidazole-4-carboxamide from 5-amino-1-(5-phospho-D-ribosyl)imidazole-4-carboxylate: step 2/2.</text>
</comment>